<comment type="caution">
    <text evidence="2">The sequence shown here is derived from an EMBL/GenBank/DDBJ whole genome shotgun (WGS) entry which is preliminary data.</text>
</comment>
<dbReference type="Gene3D" id="3.40.50.300">
    <property type="entry name" value="P-loop containing nucleotide triphosphate hydrolases"/>
    <property type="match status" value="1"/>
</dbReference>
<name>A0ABT9TM89_PAENI</name>
<gene>
    <name evidence="2" type="ORF">J2T10_001990</name>
</gene>
<sequence>MLPGSQRPRIEKRPEAIGTLGPKVSQFSKLCGVVLDEWQSYVIDGLFAVDEANEWAATEFGALVARQNGKGEILVAYDLAHLFLFPRLDRRRKSILHTAHEFKTAMDGFDRLRGVIESVPRLNDRVEQIYRGNTAEILLKRSPGQKSLGNRIKFVARSKNSGRGFSADVIVYDEAQELSVPARNALTYTQSAVPNRQELYTGTVPEEGLNDSEVFEGVRDRGRSSEPNRTGWAEWSPEGSEDPDLAELIDLGSEKVWADSNPAKDIRIRTETIAEQHDRDKSPNKQDFARERCSVWPNRRPVQDVSHNEVSLPTWNASADAEASLGDLPVLAVALGRGGGYATIAAASRAGQKIFVETKDTRVQTLWVPSALKELVDSLGPALVVLDEKNCAPILTDLTAAGIKYMAVNAGEVAGAFGLMVESVNQSLVVHRGQDDLYQSLKNATTRPLVGGLTWDQSDPSEPITQIQSVTLAHWGVKKAESSPAKEEAVITGIR</sequence>
<dbReference type="EMBL" id="JAUSSW010000004">
    <property type="protein sequence ID" value="MDQ0102344.1"/>
    <property type="molecule type" value="Genomic_DNA"/>
</dbReference>
<protein>
    <submittedName>
        <fullName evidence="2">Phage terminase large subunit-like protein</fullName>
    </submittedName>
</protein>
<dbReference type="InterPro" id="IPR027417">
    <property type="entry name" value="P-loop_NTPase"/>
</dbReference>
<organism evidence="2 3">
    <name type="scientific">Paenarthrobacter nicotinovorans</name>
    <name type="common">Arthrobacter nicotinovorans</name>
    <dbReference type="NCBI Taxonomy" id="29320"/>
    <lineage>
        <taxon>Bacteria</taxon>
        <taxon>Bacillati</taxon>
        <taxon>Actinomycetota</taxon>
        <taxon>Actinomycetes</taxon>
        <taxon>Micrococcales</taxon>
        <taxon>Micrococcaceae</taxon>
        <taxon>Paenarthrobacter</taxon>
    </lineage>
</organism>
<evidence type="ECO:0000256" key="1">
    <source>
        <dbReference type="SAM" id="MobiDB-lite"/>
    </source>
</evidence>
<evidence type="ECO:0000313" key="2">
    <source>
        <dbReference type="EMBL" id="MDQ0102344.1"/>
    </source>
</evidence>
<keyword evidence="3" id="KW-1185">Reference proteome</keyword>
<feature type="region of interest" description="Disordered" evidence="1">
    <location>
        <begin position="218"/>
        <end position="241"/>
    </location>
</feature>
<evidence type="ECO:0000313" key="3">
    <source>
        <dbReference type="Proteomes" id="UP001244563"/>
    </source>
</evidence>
<reference evidence="2 3" key="1">
    <citation type="submission" date="2023-07" db="EMBL/GenBank/DDBJ databases">
        <title>Sorghum-associated microbial communities from plants grown in Nebraska, USA.</title>
        <authorList>
            <person name="Schachtman D."/>
        </authorList>
    </citation>
    <scope>NUCLEOTIDE SEQUENCE [LARGE SCALE GENOMIC DNA]</scope>
    <source>
        <strain evidence="2 3">CC523</strain>
    </source>
</reference>
<dbReference type="Proteomes" id="UP001244563">
    <property type="component" value="Unassembled WGS sequence"/>
</dbReference>
<accession>A0ABT9TM89</accession>
<proteinExistence type="predicted"/>